<reference evidence="2" key="1">
    <citation type="submission" date="2018-03" db="EMBL/GenBank/DDBJ databases">
        <title>Draft genome sequences of Megaviruse, new member of the family Mimiviridae isolated from water in Shanghai, China.</title>
        <authorList>
            <person name="Xia Y."/>
        </authorList>
    </citation>
    <scope>NUCLEOTIDE SEQUENCE</scope>
    <source>
        <strain evidence="2">SH</strain>
    </source>
</reference>
<dbReference type="RefSeq" id="YP_010788613.1">
    <property type="nucleotide sequence ID" value="NC_075367.1"/>
</dbReference>
<name>A0A3Q8U7P9_9VIRU</name>
<evidence type="ECO:0000256" key="1">
    <source>
        <dbReference type="SAM" id="MobiDB-lite"/>
    </source>
</evidence>
<sequence length="320" mass="36495">MANRNSTKSTRVNTTSGHNVGNKKPTYQFQMNRSQNEVQERGPDLAERFGHYPVVTSSLSLLISFLLRQLNYMSKRDSKTLGKIVDWSKQSLDGVATQRNSLQKLANEVSRCQLNCGAWSSLKCYESESENGDIYYGSSWYSGKNQVRPLVLKSNTVTLAEARADYLLDQICLRLDIASRRLESRANCDYDTTVKDVIDKAFDFYNDLLNRLIGKNAAEFSEFLDKLEDYERTRKTHYQNKQYHSDSTEYRPKSYKVTNKSNKVEPKDVLDSSTEEQKVENVPKPIVIDPKHNKPVKSGFSYSSAAGKTNQVDTEVTKSE</sequence>
<feature type="compositionally biased region" description="Polar residues" evidence="1">
    <location>
        <begin position="300"/>
        <end position="314"/>
    </location>
</feature>
<dbReference type="KEGG" id="vg:80525908"/>
<evidence type="ECO:0000313" key="2">
    <source>
        <dbReference type="EMBL" id="AZL89124.1"/>
    </source>
</evidence>
<proteinExistence type="predicted"/>
<feature type="region of interest" description="Disordered" evidence="1">
    <location>
        <begin position="1"/>
        <end position="29"/>
    </location>
</feature>
<feature type="compositionally biased region" description="Basic and acidic residues" evidence="1">
    <location>
        <begin position="262"/>
        <end position="281"/>
    </location>
</feature>
<dbReference type="GeneID" id="80525908"/>
<dbReference type="EMBL" id="MH046811">
    <property type="protein sequence ID" value="AZL89124.1"/>
    <property type="molecule type" value="Genomic_DNA"/>
</dbReference>
<accession>A0A3Q8U7P9</accession>
<feature type="compositionally biased region" description="Basic and acidic residues" evidence="1">
    <location>
        <begin position="243"/>
        <end position="252"/>
    </location>
</feature>
<protein>
    <submittedName>
        <fullName evidence="2">Uncharacterized protein</fullName>
    </submittedName>
</protein>
<organism evidence="2">
    <name type="scientific">Megavirus baoshan</name>
    <dbReference type="NCBI Taxonomy" id="2496520"/>
    <lineage>
        <taxon>Viruses</taxon>
        <taxon>Varidnaviria</taxon>
        <taxon>Bamfordvirae</taxon>
        <taxon>Nucleocytoviricota</taxon>
        <taxon>Megaviricetes</taxon>
        <taxon>Imitervirales</taxon>
        <taxon>Mimiviridae</taxon>
        <taxon>Megamimivirinae</taxon>
        <taxon>Megavirus</taxon>
        <taxon>Megavirus baoshanense</taxon>
    </lineage>
</organism>
<feature type="region of interest" description="Disordered" evidence="1">
    <location>
        <begin position="236"/>
        <end position="320"/>
    </location>
</feature>